<gene>
    <name evidence="6" type="ORF">ACFO3E_10305</name>
</gene>
<feature type="domain" description="IclR-ED" evidence="5">
    <location>
        <begin position="72"/>
        <end position="245"/>
    </location>
</feature>
<dbReference type="InterPro" id="IPR050707">
    <property type="entry name" value="HTH_MetabolicPath_Reg"/>
</dbReference>
<proteinExistence type="predicted"/>
<protein>
    <submittedName>
        <fullName evidence="6">IclR family transcriptional regulator</fullName>
    </submittedName>
</protein>
<organism evidence="6 7">
    <name type="scientific">Sphingobium tyrosinilyticum</name>
    <dbReference type="NCBI Taxonomy" id="2715436"/>
    <lineage>
        <taxon>Bacteria</taxon>
        <taxon>Pseudomonadati</taxon>
        <taxon>Pseudomonadota</taxon>
        <taxon>Alphaproteobacteria</taxon>
        <taxon>Sphingomonadales</taxon>
        <taxon>Sphingomonadaceae</taxon>
        <taxon>Sphingobium</taxon>
    </lineage>
</organism>
<evidence type="ECO:0000259" key="5">
    <source>
        <dbReference type="PROSITE" id="PS51078"/>
    </source>
</evidence>
<sequence>MSKSAGRGIQSVEVGNRLLLALMRSGSPMMLRDLAHEARISAAQAHAYLTSLRRTELVEQEPASGRYILGPATNRLASARMETFDPMSNINARAPDFAHSLGVMLALLVWGPVAPTVYRVHDASQVVNTNLRPGTTFNLLNSAAGRIFGAFDTLPAVRERLASELASASGDGERQAYESAIARIRASGYALMVESPVPGLASIAAPVLRDGECILVAMIIGPRAALDVQGAGNPADALLAFTRGA</sequence>
<dbReference type="PROSITE" id="PS51077">
    <property type="entry name" value="HTH_ICLR"/>
    <property type="match status" value="1"/>
</dbReference>
<dbReference type="Gene3D" id="3.30.450.40">
    <property type="match status" value="1"/>
</dbReference>
<evidence type="ECO:0000259" key="4">
    <source>
        <dbReference type="PROSITE" id="PS51077"/>
    </source>
</evidence>
<dbReference type="InterPro" id="IPR036388">
    <property type="entry name" value="WH-like_DNA-bd_sf"/>
</dbReference>
<dbReference type="Pfam" id="PF09339">
    <property type="entry name" value="HTH_IclR"/>
    <property type="match status" value="1"/>
</dbReference>
<dbReference type="SMART" id="SM00346">
    <property type="entry name" value="HTH_ICLR"/>
    <property type="match status" value="1"/>
</dbReference>
<evidence type="ECO:0000313" key="7">
    <source>
        <dbReference type="Proteomes" id="UP001595957"/>
    </source>
</evidence>
<dbReference type="PANTHER" id="PTHR30136:SF8">
    <property type="entry name" value="TRANSCRIPTIONAL REGULATORY PROTEIN"/>
    <property type="match status" value="1"/>
</dbReference>
<reference evidence="7" key="1">
    <citation type="journal article" date="2019" name="Int. J. Syst. Evol. Microbiol.">
        <title>The Global Catalogue of Microorganisms (GCM) 10K type strain sequencing project: providing services to taxonomists for standard genome sequencing and annotation.</title>
        <authorList>
            <consortium name="The Broad Institute Genomics Platform"/>
            <consortium name="The Broad Institute Genome Sequencing Center for Infectious Disease"/>
            <person name="Wu L."/>
            <person name="Ma J."/>
        </authorList>
    </citation>
    <scope>NUCLEOTIDE SEQUENCE [LARGE SCALE GENOMIC DNA]</scope>
    <source>
        <strain evidence="7">NBRC 103632</strain>
    </source>
</reference>
<dbReference type="InterPro" id="IPR005471">
    <property type="entry name" value="Tscrpt_reg_IclR_N"/>
</dbReference>
<keyword evidence="7" id="KW-1185">Reference proteome</keyword>
<evidence type="ECO:0000313" key="6">
    <source>
        <dbReference type="EMBL" id="MFC4594574.1"/>
    </source>
</evidence>
<keyword evidence="1" id="KW-0805">Transcription regulation</keyword>
<evidence type="ECO:0000256" key="3">
    <source>
        <dbReference type="ARBA" id="ARBA00023163"/>
    </source>
</evidence>
<dbReference type="Pfam" id="PF01614">
    <property type="entry name" value="IclR_C"/>
    <property type="match status" value="1"/>
</dbReference>
<dbReference type="InterPro" id="IPR014757">
    <property type="entry name" value="Tscrpt_reg_IclR_C"/>
</dbReference>
<keyword evidence="2" id="KW-0238">DNA-binding</keyword>
<dbReference type="PROSITE" id="PS51078">
    <property type="entry name" value="ICLR_ED"/>
    <property type="match status" value="1"/>
</dbReference>
<dbReference type="RefSeq" id="WP_380804448.1">
    <property type="nucleotide sequence ID" value="NZ_JBHSFZ010000020.1"/>
</dbReference>
<evidence type="ECO:0000256" key="1">
    <source>
        <dbReference type="ARBA" id="ARBA00023015"/>
    </source>
</evidence>
<feature type="domain" description="HTH iclR-type" evidence="4">
    <location>
        <begin position="9"/>
        <end position="71"/>
    </location>
</feature>
<dbReference type="EMBL" id="JBHSFZ010000020">
    <property type="protein sequence ID" value="MFC4594574.1"/>
    <property type="molecule type" value="Genomic_DNA"/>
</dbReference>
<dbReference type="SUPFAM" id="SSF46785">
    <property type="entry name" value="Winged helix' DNA-binding domain"/>
    <property type="match status" value="1"/>
</dbReference>
<dbReference type="Gene3D" id="1.10.10.10">
    <property type="entry name" value="Winged helix-like DNA-binding domain superfamily/Winged helix DNA-binding domain"/>
    <property type="match status" value="1"/>
</dbReference>
<dbReference type="SUPFAM" id="SSF55781">
    <property type="entry name" value="GAF domain-like"/>
    <property type="match status" value="1"/>
</dbReference>
<dbReference type="Proteomes" id="UP001595957">
    <property type="component" value="Unassembled WGS sequence"/>
</dbReference>
<dbReference type="PANTHER" id="PTHR30136">
    <property type="entry name" value="HELIX-TURN-HELIX TRANSCRIPTIONAL REGULATOR, ICLR FAMILY"/>
    <property type="match status" value="1"/>
</dbReference>
<dbReference type="InterPro" id="IPR036390">
    <property type="entry name" value="WH_DNA-bd_sf"/>
</dbReference>
<accession>A0ABV9F0G0</accession>
<comment type="caution">
    <text evidence="6">The sequence shown here is derived from an EMBL/GenBank/DDBJ whole genome shotgun (WGS) entry which is preliminary data.</text>
</comment>
<dbReference type="InterPro" id="IPR029016">
    <property type="entry name" value="GAF-like_dom_sf"/>
</dbReference>
<keyword evidence="3" id="KW-0804">Transcription</keyword>
<evidence type="ECO:0000256" key="2">
    <source>
        <dbReference type="ARBA" id="ARBA00023125"/>
    </source>
</evidence>
<name>A0ABV9F0G0_9SPHN</name>